<reference evidence="1" key="1">
    <citation type="journal article" date="2021" name="Nat. Commun.">
        <title>Genetic determinants of endophytism in the Arabidopsis root mycobiome.</title>
        <authorList>
            <person name="Mesny F."/>
            <person name="Miyauchi S."/>
            <person name="Thiergart T."/>
            <person name="Pickel B."/>
            <person name="Atanasova L."/>
            <person name="Karlsson M."/>
            <person name="Huettel B."/>
            <person name="Barry K.W."/>
            <person name="Haridas S."/>
            <person name="Chen C."/>
            <person name="Bauer D."/>
            <person name="Andreopoulos W."/>
            <person name="Pangilinan J."/>
            <person name="LaButti K."/>
            <person name="Riley R."/>
            <person name="Lipzen A."/>
            <person name="Clum A."/>
            <person name="Drula E."/>
            <person name="Henrissat B."/>
            <person name="Kohler A."/>
            <person name="Grigoriev I.V."/>
            <person name="Martin F.M."/>
            <person name="Hacquard S."/>
        </authorList>
    </citation>
    <scope>NUCLEOTIDE SEQUENCE</scope>
    <source>
        <strain evidence="1">MPI-CAGE-AT-0021</strain>
    </source>
</reference>
<gene>
    <name evidence="1" type="ORF">B0J13DRAFT_565644</name>
</gene>
<dbReference type="AlphaFoldDB" id="A0A9P9DY05"/>
<name>A0A9P9DY05_9HYPO</name>
<evidence type="ECO:0000313" key="2">
    <source>
        <dbReference type="Proteomes" id="UP000717696"/>
    </source>
</evidence>
<proteinExistence type="predicted"/>
<sequence length="80" mass="8949">QDLPEVEFRSIKDPMKFTGECASCRARLREREAGSRAAVAAMWNIALRLSPRRATKRTDSLANLTPLRRTVLTPASVHSL</sequence>
<protein>
    <submittedName>
        <fullName evidence="1">Uncharacterized protein</fullName>
    </submittedName>
</protein>
<dbReference type="EMBL" id="JAGMUU010000023">
    <property type="protein sequence ID" value="KAH7126551.1"/>
    <property type="molecule type" value="Genomic_DNA"/>
</dbReference>
<feature type="non-terminal residue" evidence="1">
    <location>
        <position position="1"/>
    </location>
</feature>
<evidence type="ECO:0000313" key="1">
    <source>
        <dbReference type="EMBL" id="KAH7126551.1"/>
    </source>
</evidence>
<accession>A0A9P9DY05</accession>
<comment type="caution">
    <text evidence="1">The sequence shown here is derived from an EMBL/GenBank/DDBJ whole genome shotgun (WGS) entry which is preliminary data.</text>
</comment>
<keyword evidence="2" id="KW-1185">Reference proteome</keyword>
<dbReference type="Proteomes" id="UP000717696">
    <property type="component" value="Unassembled WGS sequence"/>
</dbReference>
<organism evidence="1 2">
    <name type="scientific">Dactylonectria estremocensis</name>
    <dbReference type="NCBI Taxonomy" id="1079267"/>
    <lineage>
        <taxon>Eukaryota</taxon>
        <taxon>Fungi</taxon>
        <taxon>Dikarya</taxon>
        <taxon>Ascomycota</taxon>
        <taxon>Pezizomycotina</taxon>
        <taxon>Sordariomycetes</taxon>
        <taxon>Hypocreomycetidae</taxon>
        <taxon>Hypocreales</taxon>
        <taxon>Nectriaceae</taxon>
        <taxon>Dactylonectria</taxon>
    </lineage>
</organism>